<keyword evidence="3" id="KW-1185">Reference proteome</keyword>
<evidence type="ECO:0000313" key="3">
    <source>
        <dbReference type="Proteomes" id="UP000499080"/>
    </source>
</evidence>
<feature type="region of interest" description="Disordered" evidence="1">
    <location>
        <begin position="1"/>
        <end position="21"/>
    </location>
</feature>
<comment type="caution">
    <text evidence="2">The sequence shown here is derived from an EMBL/GenBank/DDBJ whole genome shotgun (WGS) entry which is preliminary data.</text>
</comment>
<reference evidence="2 3" key="1">
    <citation type="journal article" date="2019" name="Sci. Rep.">
        <title>Orb-weaving spider Araneus ventricosus genome elucidates the spidroin gene catalogue.</title>
        <authorList>
            <person name="Kono N."/>
            <person name="Nakamura H."/>
            <person name="Ohtoshi R."/>
            <person name="Moran D.A.P."/>
            <person name="Shinohara A."/>
            <person name="Yoshida Y."/>
            <person name="Fujiwara M."/>
            <person name="Mori M."/>
            <person name="Tomita M."/>
            <person name="Arakawa K."/>
        </authorList>
    </citation>
    <scope>NUCLEOTIDE SEQUENCE [LARGE SCALE GENOMIC DNA]</scope>
</reference>
<protein>
    <submittedName>
        <fullName evidence="2">Uncharacterized protein</fullName>
    </submittedName>
</protein>
<sequence>MAGHPKLRHLPPFPSSPDSRLSESSETVWEIDVGAITWSIALSYLMTVPNEVAENFLRTVLHSELSLSKHKIQAKAREIRKNVRKFNPFLKGYNIQNDKAMKSFIKHFRNFLFNNCNENDWHSVLQNAAKELKCVIYLYSVDYRKKYQFSFLLEPNELCDYYPKLIILCHSENRHQPSMLPKFNFGLSSKLAEVMRQKSLKKVLWKINLSEDEIQEIHKAISSGKNFLVCLLQSSSKTIVPALYKPPYNARKLAEVGFDVDPRLTDENGFSAFHYCMDLPETRFIWLLYNFAANISHLKDHNVRNPNGEIRDTLRQIGRIIERDISRAQNCSPTYKKRAGQILRFNQYQREVIEETFRLKQTKDLSFFKLKMMSILKKYEEYFYFKSPLCNHTLDLNDELGLFHNFVLHAEYHENLDVFTSMIFFDQFPHITGYINQTNRDIFNDTLSTIFLSILSNNFFPKYEHKSNVCLCGQQPHICEQENNAQRFVAFYYRQCFLAKAVALANEVKCFHGDAQPSSTDLLETIRNSLTHLPEITDEFLIVRIKLYLETATDFSHLENESTRMLTFERTLQVIGDVLNNETVSKTVVRFLISSCLPKDLRHHLIRIRHHCLSKYRSNTVQGRVNIEGSDHVFLDSIHKELHAIDQVIKSVFDSQRFRVEEFF</sequence>
<name>A0A4Y2F8T2_ARAVE</name>
<proteinExistence type="predicted"/>
<evidence type="ECO:0000256" key="1">
    <source>
        <dbReference type="SAM" id="MobiDB-lite"/>
    </source>
</evidence>
<dbReference type="Proteomes" id="UP000499080">
    <property type="component" value="Unassembled WGS sequence"/>
</dbReference>
<dbReference type="EMBL" id="BGPR01000840">
    <property type="protein sequence ID" value="GBM37417.1"/>
    <property type="molecule type" value="Genomic_DNA"/>
</dbReference>
<dbReference type="AlphaFoldDB" id="A0A4Y2F8T2"/>
<dbReference type="OrthoDB" id="6424674at2759"/>
<organism evidence="2 3">
    <name type="scientific">Araneus ventricosus</name>
    <name type="common">Orbweaver spider</name>
    <name type="synonym">Epeira ventricosa</name>
    <dbReference type="NCBI Taxonomy" id="182803"/>
    <lineage>
        <taxon>Eukaryota</taxon>
        <taxon>Metazoa</taxon>
        <taxon>Ecdysozoa</taxon>
        <taxon>Arthropoda</taxon>
        <taxon>Chelicerata</taxon>
        <taxon>Arachnida</taxon>
        <taxon>Araneae</taxon>
        <taxon>Araneomorphae</taxon>
        <taxon>Entelegynae</taxon>
        <taxon>Araneoidea</taxon>
        <taxon>Araneidae</taxon>
        <taxon>Araneus</taxon>
    </lineage>
</organism>
<gene>
    <name evidence="2" type="ORF">AVEN_221559_1</name>
</gene>
<accession>A0A4Y2F8T2</accession>
<evidence type="ECO:0000313" key="2">
    <source>
        <dbReference type="EMBL" id="GBM37417.1"/>
    </source>
</evidence>